<evidence type="ECO:0008006" key="8">
    <source>
        <dbReference type="Google" id="ProtNLM"/>
    </source>
</evidence>
<dbReference type="EMBL" id="CAXLJM020000007">
    <property type="protein sequence ID" value="CAL8073958.1"/>
    <property type="molecule type" value="Genomic_DNA"/>
</dbReference>
<reference evidence="6 7" key="1">
    <citation type="submission" date="2024-08" db="EMBL/GenBank/DDBJ databases">
        <authorList>
            <person name="Cucini C."/>
            <person name="Frati F."/>
        </authorList>
    </citation>
    <scope>NUCLEOTIDE SEQUENCE [LARGE SCALE GENOMIC DNA]</scope>
</reference>
<dbReference type="Pfam" id="PF00542">
    <property type="entry name" value="Ribosomal_L12"/>
    <property type="match status" value="1"/>
</dbReference>
<keyword evidence="7" id="KW-1185">Reference proteome</keyword>
<name>A0ABP1PQY4_9HEXA</name>
<dbReference type="SUPFAM" id="SSF48300">
    <property type="entry name" value="Ribosomal protein L7/12, oligomerisation (N-terminal) domain"/>
    <property type="match status" value="1"/>
</dbReference>
<evidence type="ECO:0000256" key="2">
    <source>
        <dbReference type="ARBA" id="ARBA00022980"/>
    </source>
</evidence>
<dbReference type="InterPro" id="IPR013823">
    <property type="entry name" value="Ribosomal_bL12_C"/>
</dbReference>
<dbReference type="InterPro" id="IPR036235">
    <property type="entry name" value="Ribosomal_bL12_oligo_N_sf"/>
</dbReference>
<dbReference type="InterPro" id="IPR000206">
    <property type="entry name" value="Ribosomal_bL12"/>
</dbReference>
<evidence type="ECO:0000313" key="7">
    <source>
        <dbReference type="Proteomes" id="UP001642540"/>
    </source>
</evidence>
<dbReference type="SUPFAM" id="SSF54736">
    <property type="entry name" value="ClpS-like"/>
    <property type="match status" value="1"/>
</dbReference>
<dbReference type="Gene3D" id="1.20.5.710">
    <property type="entry name" value="Single helix bin"/>
    <property type="match status" value="1"/>
</dbReference>
<keyword evidence="3" id="KW-0687">Ribonucleoprotein</keyword>
<gene>
    <name evidence="6" type="ORF">ODALV1_LOCUS2762</name>
</gene>
<accession>A0ABP1PQY4</accession>
<comment type="caution">
    <text evidence="6">The sequence shown here is derived from an EMBL/GenBank/DDBJ whole genome shotgun (WGS) entry which is preliminary data.</text>
</comment>
<evidence type="ECO:0000259" key="5">
    <source>
        <dbReference type="Pfam" id="PF16320"/>
    </source>
</evidence>
<feature type="domain" description="Large ribosomal subunit protein bL12 oligomerization" evidence="5">
    <location>
        <begin position="72"/>
        <end position="120"/>
    </location>
</feature>
<dbReference type="Proteomes" id="UP001642540">
    <property type="component" value="Unassembled WGS sequence"/>
</dbReference>
<dbReference type="PANTHER" id="PTHR45987:SF4">
    <property type="entry name" value="LARGE RIBOSOMAL SUBUNIT PROTEIN BL12M"/>
    <property type="match status" value="1"/>
</dbReference>
<evidence type="ECO:0000256" key="1">
    <source>
        <dbReference type="ARBA" id="ARBA00007197"/>
    </source>
</evidence>
<comment type="similarity">
    <text evidence="1">Belongs to the bacterial ribosomal protein bL12 family.</text>
</comment>
<proteinExistence type="inferred from homology"/>
<dbReference type="InterPro" id="IPR014719">
    <property type="entry name" value="Ribosomal_bL12_C/ClpS-like"/>
</dbReference>
<evidence type="ECO:0000259" key="4">
    <source>
        <dbReference type="Pfam" id="PF00542"/>
    </source>
</evidence>
<dbReference type="InterPro" id="IPR008932">
    <property type="entry name" value="Ribosomal_bL12_oligo"/>
</dbReference>
<protein>
    <recommendedName>
        <fullName evidence="8">39S ribosomal protein L12, mitochondrial</fullName>
    </recommendedName>
</protein>
<evidence type="ECO:0000313" key="6">
    <source>
        <dbReference type="EMBL" id="CAL8073958.1"/>
    </source>
</evidence>
<sequence>MSRILSRRILALSSHFQVQARTQFLTQCKCASYSTISEPQSVKRGPTPLEPVNEAPLPVTSPVGEAKVYEPKIVKLVEEISQLTLLQVADLNELLKKTLNIPDAPMMGAMAFAAPAAAAAEEEEAAAPQKVQTSFTLKLMKFDESKKVPLIKECKSLLEGMNLVQAKKFVESAPCVVKADISKDDAEKLKTALEAAGATCEIS</sequence>
<dbReference type="Gene3D" id="3.30.1390.10">
    <property type="match status" value="1"/>
</dbReference>
<feature type="domain" description="Large ribosomal subunit protein bL12 C-terminal" evidence="4">
    <location>
        <begin position="135"/>
        <end position="202"/>
    </location>
</feature>
<dbReference type="PANTHER" id="PTHR45987">
    <property type="entry name" value="39S RIBOSOMAL PROTEIN L12"/>
    <property type="match status" value="1"/>
</dbReference>
<keyword evidence="2" id="KW-0689">Ribosomal protein</keyword>
<dbReference type="Pfam" id="PF16320">
    <property type="entry name" value="Ribosomal_L12_N"/>
    <property type="match status" value="1"/>
</dbReference>
<organism evidence="6 7">
    <name type="scientific">Orchesella dallaii</name>
    <dbReference type="NCBI Taxonomy" id="48710"/>
    <lineage>
        <taxon>Eukaryota</taxon>
        <taxon>Metazoa</taxon>
        <taxon>Ecdysozoa</taxon>
        <taxon>Arthropoda</taxon>
        <taxon>Hexapoda</taxon>
        <taxon>Collembola</taxon>
        <taxon>Entomobryomorpha</taxon>
        <taxon>Entomobryoidea</taxon>
        <taxon>Orchesellidae</taxon>
        <taxon>Orchesellinae</taxon>
        <taxon>Orchesella</taxon>
    </lineage>
</organism>
<evidence type="ECO:0000256" key="3">
    <source>
        <dbReference type="ARBA" id="ARBA00023274"/>
    </source>
</evidence>